<dbReference type="Pfam" id="PF13520">
    <property type="entry name" value="AA_permease_2"/>
    <property type="match status" value="1"/>
</dbReference>
<feature type="transmembrane region" description="Helical" evidence="6">
    <location>
        <begin position="111"/>
        <end position="136"/>
    </location>
</feature>
<evidence type="ECO:0000256" key="1">
    <source>
        <dbReference type="ARBA" id="ARBA00004141"/>
    </source>
</evidence>
<dbReference type="AlphaFoldDB" id="A0A840PQP3"/>
<dbReference type="PANTHER" id="PTHR45649:SF26">
    <property type="entry name" value="OS04G0435100 PROTEIN"/>
    <property type="match status" value="1"/>
</dbReference>
<feature type="transmembrane region" description="Helical" evidence="6">
    <location>
        <begin position="271"/>
        <end position="289"/>
    </location>
</feature>
<feature type="transmembrane region" description="Helical" evidence="6">
    <location>
        <begin position="476"/>
        <end position="494"/>
    </location>
</feature>
<feature type="transmembrane region" description="Helical" evidence="6">
    <location>
        <begin position="148"/>
        <end position="169"/>
    </location>
</feature>
<dbReference type="PANTHER" id="PTHR45649">
    <property type="entry name" value="AMINO-ACID PERMEASE BAT1"/>
    <property type="match status" value="1"/>
</dbReference>
<feature type="transmembrane region" description="Helical" evidence="6">
    <location>
        <begin position="301"/>
        <end position="329"/>
    </location>
</feature>
<dbReference type="InterPro" id="IPR002293">
    <property type="entry name" value="AA/rel_permease1"/>
</dbReference>
<evidence type="ECO:0000256" key="2">
    <source>
        <dbReference type="ARBA" id="ARBA00022448"/>
    </source>
</evidence>
<keyword evidence="5 6" id="KW-0472">Membrane</keyword>
<keyword evidence="4 6" id="KW-1133">Transmembrane helix</keyword>
<dbReference type="RefSeq" id="WP_185056890.1">
    <property type="nucleotide sequence ID" value="NZ_BAABIX010000043.1"/>
</dbReference>
<feature type="transmembrane region" description="Helical" evidence="6">
    <location>
        <begin position="394"/>
        <end position="417"/>
    </location>
</feature>
<feature type="transmembrane region" description="Helical" evidence="6">
    <location>
        <begin position="227"/>
        <end position="250"/>
    </location>
</feature>
<feature type="transmembrane region" description="Helical" evidence="6">
    <location>
        <begin position="30"/>
        <end position="54"/>
    </location>
</feature>
<feature type="transmembrane region" description="Helical" evidence="6">
    <location>
        <begin position="181"/>
        <end position="198"/>
    </location>
</feature>
<keyword evidence="2" id="KW-0813">Transport</keyword>
<accession>A0A840PQP3</accession>
<name>A0A840PQP3_9ACTN</name>
<evidence type="ECO:0000256" key="6">
    <source>
        <dbReference type="SAM" id="Phobius"/>
    </source>
</evidence>
<reference evidence="7 8" key="1">
    <citation type="submission" date="2020-08" db="EMBL/GenBank/DDBJ databases">
        <title>Genomic Encyclopedia of Type Strains, Phase IV (KMG-IV): sequencing the most valuable type-strain genomes for metagenomic binning, comparative biology and taxonomic classification.</title>
        <authorList>
            <person name="Goeker M."/>
        </authorList>
    </citation>
    <scope>NUCLEOTIDE SEQUENCE [LARGE SCALE GENOMIC DNA]</scope>
    <source>
        <strain evidence="7 8">DSM 45615</strain>
    </source>
</reference>
<comment type="subcellular location">
    <subcellularLocation>
        <location evidence="1">Membrane</location>
        <topology evidence="1">Multi-pass membrane protein</topology>
    </subcellularLocation>
</comment>
<protein>
    <submittedName>
        <fullName evidence="7">Amino acid transporter</fullName>
    </submittedName>
</protein>
<evidence type="ECO:0000313" key="7">
    <source>
        <dbReference type="EMBL" id="MBB5140090.1"/>
    </source>
</evidence>
<dbReference type="EMBL" id="JACHGN010000036">
    <property type="protein sequence ID" value="MBB5140090.1"/>
    <property type="molecule type" value="Genomic_DNA"/>
</dbReference>
<organism evidence="7 8">
    <name type="scientific">Thermocatellispora tengchongensis</name>
    <dbReference type="NCBI Taxonomy" id="1073253"/>
    <lineage>
        <taxon>Bacteria</taxon>
        <taxon>Bacillati</taxon>
        <taxon>Actinomycetota</taxon>
        <taxon>Actinomycetes</taxon>
        <taxon>Streptosporangiales</taxon>
        <taxon>Streptosporangiaceae</taxon>
        <taxon>Thermocatellispora</taxon>
    </lineage>
</organism>
<dbReference type="Gene3D" id="1.20.1740.10">
    <property type="entry name" value="Amino acid/polyamine transporter I"/>
    <property type="match status" value="1"/>
</dbReference>
<evidence type="ECO:0000256" key="3">
    <source>
        <dbReference type="ARBA" id="ARBA00022692"/>
    </source>
</evidence>
<feature type="transmembrane region" description="Helical" evidence="6">
    <location>
        <begin position="66"/>
        <end position="90"/>
    </location>
</feature>
<evidence type="ECO:0000256" key="5">
    <source>
        <dbReference type="ARBA" id="ARBA00023136"/>
    </source>
</evidence>
<comment type="caution">
    <text evidence="7">The sequence shown here is derived from an EMBL/GenBank/DDBJ whole genome shotgun (WGS) entry which is preliminary data.</text>
</comment>
<feature type="transmembrane region" description="Helical" evidence="6">
    <location>
        <begin position="366"/>
        <end position="388"/>
    </location>
</feature>
<sequence length="518" mass="56140">MTKPETLDEDARRLAELGYKQELARTWSGFSNFAISFSIISILAGCFTTFGQAWNNGGPVAISWGWPLISIFILIIGLCMSELVSAYPTAGGIYWWAAKLGKPVHGWFTGWLNLIGLVAVTASVDYGCATFLNITISRLSGGAWEGTLPQAFLLFVIILALHALINIYSHRLISLLQNVSVWWHVAGAAIVVAILIFAPSDHQTLGFVFTETINNSGFGDGESGLTFWLYVLPLGFLLTQYTITGFDACAHVSEETQGAARAAAKGLWQSIFYSAIGGWILLLSFLFAATDVDAINEEAGFVGAIFTSALSSPLATAVFAISTIGQFFCGMSCVTSMSRMTYAFSRDGAVPGWRLWSRVDRNRTPVNAIIAGCVVAALLTLPALYAPAGTSTPVAFYAVVSIAVIGLYLAFLIPIWLRLRMGDAFQPGPWTLGRKYKVMGWIAVVEIAIISVYFVLPFSPAGVPWNADFTWTAVNYAPIAVGTVLIGIALWWLLSARHWFAGPRRNVDEEPSPKEPIG</sequence>
<keyword evidence="8" id="KW-1185">Reference proteome</keyword>
<feature type="transmembrane region" description="Helical" evidence="6">
    <location>
        <begin position="438"/>
        <end position="456"/>
    </location>
</feature>
<gene>
    <name evidence="7" type="ORF">HNP84_009855</name>
</gene>
<dbReference type="Proteomes" id="UP000578449">
    <property type="component" value="Unassembled WGS sequence"/>
</dbReference>
<dbReference type="GO" id="GO:0016020">
    <property type="term" value="C:membrane"/>
    <property type="evidence" value="ECO:0007669"/>
    <property type="project" value="UniProtKB-SubCell"/>
</dbReference>
<dbReference type="GO" id="GO:0022857">
    <property type="term" value="F:transmembrane transporter activity"/>
    <property type="evidence" value="ECO:0007669"/>
    <property type="project" value="InterPro"/>
</dbReference>
<dbReference type="PIRSF" id="PIRSF006060">
    <property type="entry name" value="AA_transporter"/>
    <property type="match status" value="1"/>
</dbReference>
<keyword evidence="3 6" id="KW-0812">Transmembrane</keyword>
<evidence type="ECO:0000313" key="8">
    <source>
        <dbReference type="Proteomes" id="UP000578449"/>
    </source>
</evidence>
<proteinExistence type="predicted"/>
<evidence type="ECO:0000256" key="4">
    <source>
        <dbReference type="ARBA" id="ARBA00022989"/>
    </source>
</evidence>